<comment type="caution">
    <text evidence="4">The sequence shown here is derived from an EMBL/GenBank/DDBJ whole genome shotgun (WGS) entry which is preliminary data.</text>
</comment>
<evidence type="ECO:0000313" key="4">
    <source>
        <dbReference type="EMBL" id="KAL0640089.1"/>
    </source>
</evidence>
<dbReference type="InterPro" id="IPR001509">
    <property type="entry name" value="Epimerase_deHydtase"/>
</dbReference>
<dbReference type="Proteomes" id="UP001447188">
    <property type="component" value="Unassembled WGS sequence"/>
</dbReference>
<dbReference type="Gene3D" id="3.40.50.720">
    <property type="entry name" value="NAD(P)-binding Rossmann-like Domain"/>
    <property type="match status" value="1"/>
</dbReference>
<dbReference type="CDD" id="cd05227">
    <property type="entry name" value="AR_SDR_e"/>
    <property type="match status" value="1"/>
</dbReference>
<evidence type="ECO:0000256" key="1">
    <source>
        <dbReference type="ARBA" id="ARBA00023002"/>
    </source>
</evidence>
<sequence>MGKILLTGANGFVAAHILGLLLERGHSVVGTVRSESKADQLYSLFPSYKNFLSFAYVPNIEVPGCWDEVIKSTPFDYVLHTASPYSSAFSGTDLLDPAIEGTKGILKAIKQYGNTVKRVVITGSFASSINLAKGDWPGKVYTEEDWNPVTYEEALTGSWAVTYLASKTFAEKAAWEFLETEKPDFDITVLTPPMVLGPVAHYVDSLENSNESTKLIWDLMNGSKETVPATIFWLYVDVRDLALAHILAFEKQEAGNQRILVTGPGNWSFQKAANILREIPEIRHLVPEGNPDEEFPKGGVHKSDVSKSVRLLGIEYRSMETSLVDTARNLLAVEKRLKAEGKI</sequence>
<keyword evidence="5" id="KW-1185">Reference proteome</keyword>
<gene>
    <name evidence="4" type="primary">GRE2</name>
    <name evidence="4" type="ORF">Q9L58_000917</name>
</gene>
<dbReference type="GO" id="GO:0043892">
    <property type="term" value="F:methylglyoxal reductase (NADPH) activity"/>
    <property type="evidence" value="ECO:0007669"/>
    <property type="project" value="UniProtKB-EC"/>
</dbReference>
<comment type="similarity">
    <text evidence="2">Belongs to the NAD(P)-dependent epimerase/dehydratase family. Dihydroflavonol-4-reductase subfamily.</text>
</comment>
<proteinExistence type="inferred from homology"/>
<dbReference type="Pfam" id="PF01370">
    <property type="entry name" value="Epimerase"/>
    <property type="match status" value="1"/>
</dbReference>
<dbReference type="PANTHER" id="PTHR10366">
    <property type="entry name" value="NAD DEPENDENT EPIMERASE/DEHYDRATASE"/>
    <property type="match status" value="1"/>
</dbReference>
<evidence type="ECO:0000259" key="3">
    <source>
        <dbReference type="Pfam" id="PF01370"/>
    </source>
</evidence>
<evidence type="ECO:0000256" key="2">
    <source>
        <dbReference type="ARBA" id="ARBA00023445"/>
    </source>
</evidence>
<dbReference type="PANTHER" id="PTHR10366:SF814">
    <property type="entry name" value="NAD-DEPENDENT EPIMERASE_DEHYDRATASE DOMAIN-CONTAINING PROTEIN"/>
    <property type="match status" value="1"/>
</dbReference>
<dbReference type="InterPro" id="IPR050425">
    <property type="entry name" value="NAD(P)_dehydrat-like"/>
</dbReference>
<accession>A0ABR3GW37</accession>
<feature type="domain" description="NAD-dependent epimerase/dehydratase" evidence="3">
    <location>
        <begin position="4"/>
        <end position="258"/>
    </location>
</feature>
<evidence type="ECO:0000313" key="5">
    <source>
        <dbReference type="Proteomes" id="UP001447188"/>
    </source>
</evidence>
<protein>
    <submittedName>
        <fullName evidence="4">Methylglyoxal reductase (NADPH-dependent) gre2</fullName>
        <ecNumber evidence="4">1.1.1.283</ecNumber>
    </submittedName>
</protein>
<dbReference type="EMBL" id="JBBBZM010000006">
    <property type="protein sequence ID" value="KAL0640089.1"/>
    <property type="molecule type" value="Genomic_DNA"/>
</dbReference>
<reference evidence="4 5" key="1">
    <citation type="submission" date="2024-02" db="EMBL/GenBank/DDBJ databases">
        <title>Discinaceae phylogenomics.</title>
        <authorList>
            <person name="Dirks A.C."/>
            <person name="James T.Y."/>
        </authorList>
    </citation>
    <scope>NUCLEOTIDE SEQUENCE [LARGE SCALE GENOMIC DNA]</scope>
    <source>
        <strain evidence="4 5">ACD0624</strain>
    </source>
</reference>
<dbReference type="EC" id="1.1.1.283" evidence="4"/>
<name>A0ABR3GW37_9PEZI</name>
<organism evidence="4 5">
    <name type="scientific">Discina gigas</name>
    <dbReference type="NCBI Taxonomy" id="1032678"/>
    <lineage>
        <taxon>Eukaryota</taxon>
        <taxon>Fungi</taxon>
        <taxon>Dikarya</taxon>
        <taxon>Ascomycota</taxon>
        <taxon>Pezizomycotina</taxon>
        <taxon>Pezizomycetes</taxon>
        <taxon>Pezizales</taxon>
        <taxon>Discinaceae</taxon>
        <taxon>Discina</taxon>
    </lineage>
</organism>
<dbReference type="SUPFAM" id="SSF51735">
    <property type="entry name" value="NAD(P)-binding Rossmann-fold domains"/>
    <property type="match status" value="1"/>
</dbReference>
<dbReference type="InterPro" id="IPR036291">
    <property type="entry name" value="NAD(P)-bd_dom_sf"/>
</dbReference>
<keyword evidence="1 4" id="KW-0560">Oxidoreductase</keyword>